<proteinExistence type="predicted"/>
<sequence length="462" mass="51825">FEPKFNEKRISLVIARESFTNYFGRIHKKYKNMDTANIENLVNRLLKEQDQTFMNLVRDKTSRRDTLMDRFFIATTPLGEVLKELQNSQESPNRKLLSKEIFNKAEEEAIELTKKEIALVTEKESRKQITNEISPLLKRQATVNKIGPEFQVNTYTPSNQRLSSVASLSNGKFVVTWQSLSQDGDNWGVYGQIFNADGTKSGSEFQVNTYTLNHQYESSVASLRNGQFVVTWQSLLQDGDLYGIYGQIFNADGTKSGSEFPVNTYTTSHQAYPSVASLSNSTFVVTWNSLGQDGSSYGVYGQIFNADGTKSGSEFQVNTYTDNNQWYFSVTNLSNDMFVVSWSSYGQDGSLYGIYGQVFNADGTKSGTEFQANTYTVNDQWGAAVASLNNNSFVVTWMSDGQDGDQEGVYGQIFNADGTKSSSEFQVNTYIINTQNYPSVANLNKDKFVVTWTSNGQDGDLY</sequence>
<name>A0A0F9CZ01_9ZZZZ</name>
<dbReference type="AlphaFoldDB" id="A0A0F9CZ01"/>
<protein>
    <submittedName>
        <fullName evidence="1">Uncharacterized protein</fullName>
    </submittedName>
</protein>
<reference evidence="1" key="1">
    <citation type="journal article" date="2015" name="Nature">
        <title>Complex archaea that bridge the gap between prokaryotes and eukaryotes.</title>
        <authorList>
            <person name="Spang A."/>
            <person name="Saw J.H."/>
            <person name="Jorgensen S.L."/>
            <person name="Zaremba-Niedzwiedzka K."/>
            <person name="Martijn J."/>
            <person name="Lind A.E."/>
            <person name="van Eijk R."/>
            <person name="Schleper C."/>
            <person name="Guy L."/>
            <person name="Ettema T.J."/>
        </authorList>
    </citation>
    <scope>NUCLEOTIDE SEQUENCE</scope>
</reference>
<gene>
    <name evidence="1" type="ORF">LCGC14_2609500</name>
</gene>
<dbReference type="EMBL" id="LAZR01044261">
    <property type="protein sequence ID" value="KKL05093.1"/>
    <property type="molecule type" value="Genomic_DNA"/>
</dbReference>
<feature type="non-terminal residue" evidence="1">
    <location>
        <position position="1"/>
    </location>
</feature>
<comment type="caution">
    <text evidence="1">The sequence shown here is derived from an EMBL/GenBank/DDBJ whole genome shotgun (WGS) entry which is preliminary data.</text>
</comment>
<feature type="non-terminal residue" evidence="1">
    <location>
        <position position="462"/>
    </location>
</feature>
<organism evidence="1">
    <name type="scientific">marine sediment metagenome</name>
    <dbReference type="NCBI Taxonomy" id="412755"/>
    <lineage>
        <taxon>unclassified sequences</taxon>
        <taxon>metagenomes</taxon>
        <taxon>ecological metagenomes</taxon>
    </lineage>
</organism>
<accession>A0A0F9CZ01</accession>
<evidence type="ECO:0000313" key="1">
    <source>
        <dbReference type="EMBL" id="KKL05093.1"/>
    </source>
</evidence>